<comment type="caution">
    <text evidence="3">The sequence shown here is derived from an EMBL/GenBank/DDBJ whole genome shotgun (WGS) entry which is preliminary data.</text>
</comment>
<dbReference type="EMBL" id="CAJNYT010000491">
    <property type="protein sequence ID" value="CAF3351805.1"/>
    <property type="molecule type" value="Genomic_DNA"/>
</dbReference>
<evidence type="ECO:0000256" key="1">
    <source>
        <dbReference type="SAM" id="Coils"/>
    </source>
</evidence>
<dbReference type="EMBL" id="CAJNYV010001394">
    <property type="protein sequence ID" value="CAF3419242.1"/>
    <property type="molecule type" value="Genomic_DNA"/>
</dbReference>
<proteinExistence type="predicted"/>
<evidence type="ECO:0000313" key="9">
    <source>
        <dbReference type="Proteomes" id="UP000663872"/>
    </source>
</evidence>
<dbReference type="EMBL" id="CAJOBQ010000736">
    <property type="protein sequence ID" value="CAF4410176.1"/>
    <property type="molecule type" value="Genomic_DNA"/>
</dbReference>
<dbReference type="Proteomes" id="UP000663838">
    <property type="component" value="Unassembled WGS sequence"/>
</dbReference>
<evidence type="ECO:0000313" key="7">
    <source>
        <dbReference type="EMBL" id="CAF4478828.1"/>
    </source>
</evidence>
<keyword evidence="1" id="KW-0175">Coiled coil</keyword>
<dbReference type="Proteomes" id="UP000663848">
    <property type="component" value="Unassembled WGS sequence"/>
</dbReference>
<evidence type="ECO:0000256" key="2">
    <source>
        <dbReference type="SAM" id="MobiDB-lite"/>
    </source>
</evidence>
<dbReference type="EMBL" id="CAJNYU010004343">
    <property type="protein sequence ID" value="CAF3745809.1"/>
    <property type="molecule type" value="Genomic_DNA"/>
</dbReference>
<dbReference type="Proteomes" id="UP000663872">
    <property type="component" value="Unassembled WGS sequence"/>
</dbReference>
<evidence type="ECO:0000313" key="3">
    <source>
        <dbReference type="EMBL" id="CAF3351805.1"/>
    </source>
</evidence>
<feature type="coiled-coil region" evidence="1">
    <location>
        <begin position="104"/>
        <end position="172"/>
    </location>
</feature>
<dbReference type="AlphaFoldDB" id="A0A817W0S3"/>
<dbReference type="EMBL" id="CAJOBR010003867">
    <property type="protein sequence ID" value="CAF4755744.1"/>
    <property type="molecule type" value="Genomic_DNA"/>
</dbReference>
<feature type="region of interest" description="Disordered" evidence="2">
    <location>
        <begin position="1"/>
        <end position="21"/>
    </location>
</feature>
<dbReference type="Proteomes" id="UP000663869">
    <property type="component" value="Unassembled WGS sequence"/>
</dbReference>
<evidence type="ECO:0000313" key="8">
    <source>
        <dbReference type="EMBL" id="CAF4755744.1"/>
    </source>
</evidence>
<gene>
    <name evidence="5" type="ORF">FME351_LOCUS30546</name>
    <name evidence="3" type="ORF">GRG538_LOCUS5595</name>
    <name evidence="4" type="ORF">KIK155_LOCUS9783</name>
    <name evidence="8" type="ORF">QYT958_LOCUS21302</name>
    <name evidence="7" type="ORF">TOA249_LOCUS1594</name>
    <name evidence="6" type="ORF">TSG867_LOCUS13665</name>
</gene>
<accession>A0A817W0S3</accession>
<protein>
    <submittedName>
        <fullName evidence="3">Uncharacterized protein</fullName>
    </submittedName>
</protein>
<name>A0A817W0S3_9BILA</name>
<evidence type="ECO:0000313" key="4">
    <source>
        <dbReference type="EMBL" id="CAF3419242.1"/>
    </source>
</evidence>
<dbReference type="Proteomes" id="UP000663865">
    <property type="component" value="Unassembled WGS sequence"/>
</dbReference>
<dbReference type="EMBL" id="CAJOBS010000045">
    <property type="protein sequence ID" value="CAF4478828.1"/>
    <property type="molecule type" value="Genomic_DNA"/>
</dbReference>
<evidence type="ECO:0000313" key="6">
    <source>
        <dbReference type="EMBL" id="CAF4410176.1"/>
    </source>
</evidence>
<reference evidence="3" key="1">
    <citation type="submission" date="2021-02" db="EMBL/GenBank/DDBJ databases">
        <authorList>
            <person name="Nowell W R."/>
        </authorList>
    </citation>
    <scope>NUCLEOTIDE SEQUENCE</scope>
</reference>
<sequence>MSSLIHAVGQALTGHGENAERKASVHTIVCDDVKVKSTVSSETQSKASIHHANHKINDLMSKLSSTHAQIDEYSRSRNHQISEAVQSSIERIVHEAKVHQHELLEDTQKRSNEIEEQYKEKLMLFLNQLDEEKAATLVKLEKELNLRQEIILESARKRIDALNEEANRLKMNIFKEAQAQANIKIEEIADKVAHLGVEDATRCLKSTTTTVITTKSHTEGHANDAKPIGKHF</sequence>
<dbReference type="Proteomes" id="UP000663862">
    <property type="component" value="Unassembled WGS sequence"/>
</dbReference>
<evidence type="ECO:0000313" key="5">
    <source>
        <dbReference type="EMBL" id="CAF3745809.1"/>
    </source>
</evidence>
<organism evidence="3 9">
    <name type="scientific">Rotaria socialis</name>
    <dbReference type="NCBI Taxonomy" id="392032"/>
    <lineage>
        <taxon>Eukaryota</taxon>
        <taxon>Metazoa</taxon>
        <taxon>Spiralia</taxon>
        <taxon>Gnathifera</taxon>
        <taxon>Rotifera</taxon>
        <taxon>Eurotatoria</taxon>
        <taxon>Bdelloidea</taxon>
        <taxon>Philodinida</taxon>
        <taxon>Philodinidae</taxon>
        <taxon>Rotaria</taxon>
    </lineage>
</organism>